<dbReference type="HOGENOM" id="CLU_046006_3_1_12"/>
<evidence type="ECO:0000259" key="1">
    <source>
        <dbReference type="PROSITE" id="PS51819"/>
    </source>
</evidence>
<dbReference type="SUPFAM" id="SSF54593">
    <property type="entry name" value="Glyoxalase/Bleomycin resistance protein/Dihydroxybiphenyl dioxygenase"/>
    <property type="match status" value="1"/>
</dbReference>
<name>F0RRI4_SPHGB</name>
<dbReference type="RefSeq" id="WP_013608082.1">
    <property type="nucleotide sequence ID" value="NC_015152.1"/>
</dbReference>
<sequence>MPVKEKLAILDSSIGQLGFVVENVHAMVKSYYESFGIGDWKIYTYGPQLLTLMTYKGKPTSYSSRIALGYFGSTRIELIQPLDGHTIYTDFIEKHGYGLQHLGIYVQDIESSLAIVKKSGIDVIMEGGGFGLDGDGHYAYLDTEETYGICYELIQRPIRRHEPESVYPLVDDTFFHE</sequence>
<evidence type="ECO:0000313" key="2">
    <source>
        <dbReference type="EMBL" id="ADY14236.1"/>
    </source>
</evidence>
<dbReference type="PROSITE" id="PS51819">
    <property type="entry name" value="VOC"/>
    <property type="match status" value="1"/>
</dbReference>
<organism evidence="2 3">
    <name type="scientific">Sphaerochaeta globosa (strain ATCC BAA-1886 / DSM 22777 / Buddy)</name>
    <name type="common">Spirochaeta sp. (strain Buddy)</name>
    <dbReference type="NCBI Taxonomy" id="158189"/>
    <lineage>
        <taxon>Bacteria</taxon>
        <taxon>Pseudomonadati</taxon>
        <taxon>Spirochaetota</taxon>
        <taxon>Spirochaetia</taxon>
        <taxon>Spirochaetales</taxon>
        <taxon>Sphaerochaetaceae</taxon>
        <taxon>Sphaerochaeta</taxon>
    </lineage>
</organism>
<gene>
    <name evidence="2" type="ordered locus">SpiBuddy_2422</name>
</gene>
<evidence type="ECO:0000313" key="3">
    <source>
        <dbReference type="Proteomes" id="UP000008466"/>
    </source>
</evidence>
<dbReference type="OrthoDB" id="9788468at2"/>
<reference evidence="3" key="1">
    <citation type="submission" date="2011-02" db="EMBL/GenBank/DDBJ databases">
        <title>Complete sequence of Spirochaeta sp. Buddy.</title>
        <authorList>
            <person name="Lucas S."/>
            <person name="Copeland A."/>
            <person name="Lapidus A."/>
            <person name="Cheng J.-F."/>
            <person name="Goodwin L."/>
            <person name="Pitluck S."/>
            <person name="Zeytun A."/>
            <person name="Detter J.C."/>
            <person name="Han C."/>
            <person name="Tapia R."/>
            <person name="Land M."/>
            <person name="Hauser L."/>
            <person name="Kyrpides N."/>
            <person name="Ivanova N."/>
            <person name="Mikhailova N."/>
            <person name="Pagani I."/>
            <person name="Ritalahti K.M."/>
            <person name="Loeffler F.E."/>
            <person name="Woyke T."/>
        </authorList>
    </citation>
    <scope>NUCLEOTIDE SEQUENCE [LARGE SCALE GENOMIC DNA]</scope>
    <source>
        <strain evidence="3">ATCC BAA-1886 / DSM 22777 / Buddy</strain>
    </source>
</reference>
<proteinExistence type="predicted"/>
<dbReference type="Proteomes" id="UP000008466">
    <property type="component" value="Chromosome"/>
</dbReference>
<dbReference type="EMBL" id="CP002541">
    <property type="protein sequence ID" value="ADY14236.1"/>
    <property type="molecule type" value="Genomic_DNA"/>
</dbReference>
<dbReference type="AlphaFoldDB" id="F0RRI4"/>
<dbReference type="KEGG" id="sbu:SpiBuddy_2422"/>
<dbReference type="Pfam" id="PF13669">
    <property type="entry name" value="Glyoxalase_4"/>
    <property type="match status" value="1"/>
</dbReference>
<keyword evidence="3" id="KW-1185">Reference proteome</keyword>
<dbReference type="Gene3D" id="3.10.180.10">
    <property type="entry name" value="2,3-Dihydroxybiphenyl 1,2-Dioxygenase, domain 1"/>
    <property type="match status" value="1"/>
</dbReference>
<dbReference type="STRING" id="158189.SpiBuddy_2422"/>
<accession>F0RRI4</accession>
<protein>
    <recommendedName>
        <fullName evidence="1">VOC domain-containing protein</fullName>
    </recommendedName>
</protein>
<dbReference type="InterPro" id="IPR037523">
    <property type="entry name" value="VOC_core"/>
</dbReference>
<dbReference type="InterPro" id="IPR029068">
    <property type="entry name" value="Glyas_Bleomycin-R_OHBP_Dase"/>
</dbReference>
<dbReference type="eggNOG" id="COG0346">
    <property type="taxonomic scope" value="Bacteria"/>
</dbReference>
<feature type="domain" description="VOC" evidence="1">
    <location>
        <begin position="13"/>
        <end position="156"/>
    </location>
</feature>